<evidence type="ECO:0000313" key="10">
    <source>
        <dbReference type="Proteomes" id="UP000184241"/>
    </source>
</evidence>
<evidence type="ECO:0000256" key="4">
    <source>
        <dbReference type="ARBA" id="ARBA00022544"/>
    </source>
</evidence>
<sequence length="364" mass="41351">MIKKYDGKIGFRELITLIIICLGMKVTDSTPVLLTKLGLNSSWMLPIISGLVIIIPILCLLSLLKLYSDKNIIDIIYLLAGKVIGFILVFLLLILTLQYVIITIRSYSDILNTLFYIKTPIYVITLLLIVSSCYIANKGFSVIGSLSWIIYFSLQGILLILVIMLWKEFNFSYLFPLGGPGVFTLLKEGTTHSTILGEFIILAVFFPLVRSFKDYRNATLLGFLIAALQLSIFMIIYISVYGYPTLSVLNYPYHQLTRLVNVGRFATNMEAIFLGFWVLGTSIRFSLYFSTASTILSNIIKCKNQKLVIVLIGILTFLMSIVPDNFTKYVLDYREFTIVIFWIYVVGLPILLYVIAKLKGEYKR</sequence>
<feature type="transmembrane region" description="Helical" evidence="8">
    <location>
        <begin position="9"/>
        <end position="27"/>
    </location>
</feature>
<feature type="transmembrane region" description="Helical" evidence="8">
    <location>
        <begin position="221"/>
        <end position="243"/>
    </location>
</feature>
<dbReference type="GO" id="GO:0016020">
    <property type="term" value="C:membrane"/>
    <property type="evidence" value="ECO:0007669"/>
    <property type="project" value="UniProtKB-SubCell"/>
</dbReference>
<evidence type="ECO:0000256" key="3">
    <source>
        <dbReference type="ARBA" id="ARBA00022448"/>
    </source>
</evidence>
<feature type="transmembrane region" description="Helical" evidence="8">
    <location>
        <begin position="76"/>
        <end position="102"/>
    </location>
</feature>
<dbReference type="AlphaFoldDB" id="A0A1M6C764"/>
<dbReference type="InterPro" id="IPR004761">
    <property type="entry name" value="Spore_GerAB"/>
</dbReference>
<evidence type="ECO:0000256" key="2">
    <source>
        <dbReference type="ARBA" id="ARBA00007998"/>
    </source>
</evidence>
<protein>
    <submittedName>
        <fullName evidence="9">Spore germination protein (Amino acid permease)</fullName>
    </submittedName>
</protein>
<comment type="similarity">
    <text evidence="2">Belongs to the amino acid-polyamine-organocation (APC) superfamily. Spore germination protein (SGP) (TC 2.A.3.9) family.</text>
</comment>
<evidence type="ECO:0000256" key="1">
    <source>
        <dbReference type="ARBA" id="ARBA00004141"/>
    </source>
</evidence>
<keyword evidence="4" id="KW-0309">Germination</keyword>
<name>A0A1M6C764_9CLOT</name>
<dbReference type="GO" id="GO:0009847">
    <property type="term" value="P:spore germination"/>
    <property type="evidence" value="ECO:0007669"/>
    <property type="project" value="InterPro"/>
</dbReference>
<feature type="transmembrane region" description="Helical" evidence="8">
    <location>
        <begin position="148"/>
        <end position="169"/>
    </location>
</feature>
<evidence type="ECO:0000313" key="9">
    <source>
        <dbReference type="EMBL" id="SHI56604.1"/>
    </source>
</evidence>
<feature type="transmembrane region" description="Helical" evidence="8">
    <location>
        <begin position="189"/>
        <end position="209"/>
    </location>
</feature>
<dbReference type="NCBIfam" id="TIGR00912">
    <property type="entry name" value="2A0309"/>
    <property type="match status" value="1"/>
</dbReference>
<accession>A0A1M6C764</accession>
<feature type="transmembrane region" description="Helical" evidence="8">
    <location>
        <begin position="271"/>
        <end position="295"/>
    </location>
</feature>
<evidence type="ECO:0000256" key="8">
    <source>
        <dbReference type="SAM" id="Phobius"/>
    </source>
</evidence>
<keyword evidence="5 8" id="KW-0812">Transmembrane</keyword>
<dbReference type="RefSeq" id="WP_073022343.1">
    <property type="nucleotide sequence ID" value="NZ_FQXU01000016.1"/>
</dbReference>
<dbReference type="PANTHER" id="PTHR34975:SF2">
    <property type="entry name" value="SPORE GERMINATION PROTEIN A2"/>
    <property type="match status" value="1"/>
</dbReference>
<feature type="transmembrane region" description="Helical" evidence="8">
    <location>
        <begin position="338"/>
        <end position="356"/>
    </location>
</feature>
<dbReference type="Pfam" id="PF03845">
    <property type="entry name" value="Spore_permease"/>
    <property type="match status" value="1"/>
</dbReference>
<keyword evidence="6 8" id="KW-1133">Transmembrane helix</keyword>
<gene>
    <name evidence="9" type="ORF">SAMN02745941_04002</name>
</gene>
<dbReference type="PANTHER" id="PTHR34975">
    <property type="entry name" value="SPORE GERMINATION PROTEIN A2"/>
    <property type="match status" value="1"/>
</dbReference>
<feature type="transmembrane region" description="Helical" evidence="8">
    <location>
        <begin position="307"/>
        <end position="326"/>
    </location>
</feature>
<keyword evidence="7 8" id="KW-0472">Membrane</keyword>
<comment type="subcellular location">
    <subcellularLocation>
        <location evidence="1">Membrane</location>
        <topology evidence="1">Multi-pass membrane protein</topology>
    </subcellularLocation>
</comment>
<reference evidence="9 10" key="1">
    <citation type="submission" date="2016-11" db="EMBL/GenBank/DDBJ databases">
        <authorList>
            <person name="Jaros S."/>
            <person name="Januszkiewicz K."/>
            <person name="Wedrychowicz H."/>
        </authorList>
    </citation>
    <scope>NUCLEOTIDE SEQUENCE [LARGE SCALE GENOMIC DNA]</scope>
    <source>
        <strain evidence="9 10">DSM 6191</strain>
    </source>
</reference>
<dbReference type="Proteomes" id="UP000184241">
    <property type="component" value="Unassembled WGS sequence"/>
</dbReference>
<organism evidence="9 10">
    <name type="scientific">Clostridium intestinale DSM 6191</name>
    <dbReference type="NCBI Taxonomy" id="1121320"/>
    <lineage>
        <taxon>Bacteria</taxon>
        <taxon>Bacillati</taxon>
        <taxon>Bacillota</taxon>
        <taxon>Clostridia</taxon>
        <taxon>Eubacteriales</taxon>
        <taxon>Clostridiaceae</taxon>
        <taxon>Clostridium</taxon>
    </lineage>
</organism>
<proteinExistence type="inferred from homology"/>
<feature type="transmembrane region" description="Helical" evidence="8">
    <location>
        <begin position="43"/>
        <end position="64"/>
    </location>
</feature>
<feature type="transmembrane region" description="Helical" evidence="8">
    <location>
        <begin position="114"/>
        <end position="136"/>
    </location>
</feature>
<evidence type="ECO:0000256" key="5">
    <source>
        <dbReference type="ARBA" id="ARBA00022692"/>
    </source>
</evidence>
<dbReference type="EMBL" id="FQXU01000016">
    <property type="protein sequence ID" value="SHI56604.1"/>
    <property type="molecule type" value="Genomic_DNA"/>
</dbReference>
<evidence type="ECO:0000256" key="6">
    <source>
        <dbReference type="ARBA" id="ARBA00022989"/>
    </source>
</evidence>
<evidence type="ECO:0000256" key="7">
    <source>
        <dbReference type="ARBA" id="ARBA00023136"/>
    </source>
</evidence>
<keyword evidence="3" id="KW-0813">Transport</keyword>